<keyword evidence="10" id="KW-1185">Reference proteome</keyword>
<evidence type="ECO:0000256" key="1">
    <source>
        <dbReference type="ARBA" id="ARBA00004651"/>
    </source>
</evidence>
<evidence type="ECO:0000256" key="5">
    <source>
        <dbReference type="ARBA" id="ARBA00022692"/>
    </source>
</evidence>
<keyword evidence="4" id="KW-1003">Cell membrane</keyword>
<gene>
    <name evidence="9" type="primary">ydiK_3</name>
    <name evidence="9" type="ORF">SAMEA3906487_04136</name>
</gene>
<comment type="subcellular location">
    <subcellularLocation>
        <location evidence="1">Cell membrane</location>
        <topology evidence="1">Multi-pass membrane protein</topology>
    </subcellularLocation>
</comment>
<keyword evidence="6 8" id="KW-1133">Transmembrane helix</keyword>
<keyword evidence="7 8" id="KW-0472">Membrane</keyword>
<dbReference type="OrthoDB" id="106838at2"/>
<dbReference type="RefSeq" id="WP_025512686.1">
    <property type="nucleotide sequence ID" value="NZ_CP016340.1"/>
</dbReference>
<name>A0A157QA01_9BORD</name>
<sequence>MPLRPDIDFQQLLSRSLLDLIIRVSLIGGLAYWCYRVAEPFIGLLLWSIILAVTLAPTHRHLTRWLGGRPKLSALLLVLLMLLAFIVPGVLLARSLIETLPHLLSHGEGPPLLRIPDPPAFVSELPLVGTRLHQAWLLATQNLEAALKPLQPMLTGAAGWLFNSVTTAGMEFMVFLAAIAIAGLVLIYGHSSKRMADAIAGRIAGPQRGHEMVDLMMSTVRAVAQGVIGVALIQAALGGLGMLVVGVPGAGILAVIAVIVCIIQLPILIVLVPAAIYVFLHNSTPIGVVFAIWCAMVGLLDNVLKPLMLARGMSIPMPIILIGALGGMLAAGLVGLFLGPVGFALGYVLFVQWIKDPMVRDEVTSSNDTPS</sequence>
<dbReference type="PANTHER" id="PTHR21716:SF67">
    <property type="entry name" value="TRANSPORT PROTEIN YDIK-RELATED"/>
    <property type="match status" value="1"/>
</dbReference>
<evidence type="ECO:0000256" key="6">
    <source>
        <dbReference type="ARBA" id="ARBA00022989"/>
    </source>
</evidence>
<dbReference type="PATRIC" id="fig|123899.6.peg.4133"/>
<dbReference type="InterPro" id="IPR002549">
    <property type="entry name" value="AI-2E-like"/>
</dbReference>
<evidence type="ECO:0000313" key="9">
    <source>
        <dbReference type="EMBL" id="SAI74284.1"/>
    </source>
</evidence>
<comment type="similarity">
    <text evidence="2">Belongs to the autoinducer-2 exporter (AI-2E) (TC 2.A.86) family.</text>
</comment>
<feature type="transmembrane region" description="Helical" evidence="8">
    <location>
        <begin position="172"/>
        <end position="189"/>
    </location>
</feature>
<accession>A0A157QA01</accession>
<dbReference type="KEGG" id="btrm:SAMEA390648704136"/>
<reference evidence="9 10" key="1">
    <citation type="submission" date="2016-04" db="EMBL/GenBank/DDBJ databases">
        <authorList>
            <consortium name="Pathogen Informatics"/>
        </authorList>
    </citation>
    <scope>NUCLEOTIDE SEQUENCE [LARGE SCALE GENOMIC DNA]</scope>
    <source>
        <strain evidence="9 10">H044680328</strain>
    </source>
</reference>
<keyword evidence="5 8" id="KW-0812">Transmembrane</keyword>
<dbReference type="EMBL" id="LT546645">
    <property type="protein sequence ID" value="SAI74284.1"/>
    <property type="molecule type" value="Genomic_DNA"/>
</dbReference>
<organism evidence="9 10">
    <name type="scientific">Bordetella trematum</name>
    <dbReference type="NCBI Taxonomy" id="123899"/>
    <lineage>
        <taxon>Bacteria</taxon>
        <taxon>Pseudomonadati</taxon>
        <taxon>Pseudomonadota</taxon>
        <taxon>Betaproteobacteria</taxon>
        <taxon>Burkholderiales</taxon>
        <taxon>Alcaligenaceae</taxon>
        <taxon>Bordetella</taxon>
    </lineage>
</organism>
<protein>
    <submittedName>
        <fullName evidence="9">Membrane protein</fullName>
    </submittedName>
</protein>
<proteinExistence type="inferred from homology"/>
<feature type="transmembrane region" description="Helical" evidence="8">
    <location>
        <begin position="41"/>
        <end position="62"/>
    </location>
</feature>
<dbReference type="Pfam" id="PF01594">
    <property type="entry name" value="AI-2E_transport"/>
    <property type="match status" value="1"/>
</dbReference>
<feature type="transmembrane region" description="Helical" evidence="8">
    <location>
        <begin position="286"/>
        <end position="304"/>
    </location>
</feature>
<feature type="transmembrane region" description="Helical" evidence="8">
    <location>
        <begin position="319"/>
        <end position="350"/>
    </location>
</feature>
<feature type="transmembrane region" description="Helical" evidence="8">
    <location>
        <begin position="74"/>
        <end position="97"/>
    </location>
</feature>
<evidence type="ECO:0000256" key="7">
    <source>
        <dbReference type="ARBA" id="ARBA00023136"/>
    </source>
</evidence>
<dbReference type="GeneID" id="56588649"/>
<evidence type="ECO:0000256" key="3">
    <source>
        <dbReference type="ARBA" id="ARBA00022448"/>
    </source>
</evidence>
<feature type="transmembrane region" description="Helical" evidence="8">
    <location>
        <begin position="12"/>
        <end position="35"/>
    </location>
</feature>
<evidence type="ECO:0000256" key="2">
    <source>
        <dbReference type="ARBA" id="ARBA00009773"/>
    </source>
</evidence>
<dbReference type="PANTHER" id="PTHR21716">
    <property type="entry name" value="TRANSMEMBRANE PROTEIN"/>
    <property type="match status" value="1"/>
</dbReference>
<dbReference type="eggNOG" id="COG0628">
    <property type="taxonomic scope" value="Bacteria"/>
</dbReference>
<feature type="transmembrane region" description="Helical" evidence="8">
    <location>
        <begin position="251"/>
        <end position="279"/>
    </location>
</feature>
<dbReference type="GO" id="GO:0005886">
    <property type="term" value="C:plasma membrane"/>
    <property type="evidence" value="ECO:0007669"/>
    <property type="project" value="UniProtKB-SubCell"/>
</dbReference>
<dbReference type="AlphaFoldDB" id="A0A157QA01"/>
<evidence type="ECO:0000256" key="8">
    <source>
        <dbReference type="SAM" id="Phobius"/>
    </source>
</evidence>
<keyword evidence="3" id="KW-0813">Transport</keyword>
<dbReference type="Proteomes" id="UP000076825">
    <property type="component" value="Chromosome 1"/>
</dbReference>
<feature type="transmembrane region" description="Helical" evidence="8">
    <location>
        <begin position="222"/>
        <end position="245"/>
    </location>
</feature>
<evidence type="ECO:0000313" key="10">
    <source>
        <dbReference type="Proteomes" id="UP000076825"/>
    </source>
</evidence>
<evidence type="ECO:0000256" key="4">
    <source>
        <dbReference type="ARBA" id="ARBA00022475"/>
    </source>
</evidence>